<dbReference type="EMBL" id="UZAH01026410">
    <property type="protein sequence ID" value="VDO80300.1"/>
    <property type="molecule type" value="Genomic_DNA"/>
</dbReference>
<reference evidence="5" key="2">
    <citation type="submission" date="2019-09" db="UniProtKB">
        <authorList>
            <consortium name="WormBaseParasite"/>
        </authorList>
    </citation>
    <scope>IDENTIFICATION</scope>
</reference>
<sequence length="77" mass="9211">MTMYSLYLFVRNGTCIFYKEWRQDKQSGMPKVEELKRMFEMMAGIASKECLQLVRYFNTSSYQMNYIDIPAGMKIVR</sequence>
<accession>A0A183FP43</accession>
<protein>
    <submittedName>
        <fullName evidence="5">Trafficking protein particle complex subunit</fullName>
    </submittedName>
</protein>
<keyword evidence="2" id="KW-0931">ER-Golgi transport</keyword>
<keyword evidence="1" id="KW-0813">Transport</keyword>
<dbReference type="WBParaSite" id="HPBE_0000934301-mRNA-1">
    <property type="protein sequence ID" value="HPBE_0000934301-mRNA-1"/>
    <property type="gene ID" value="HPBE_0000934301"/>
</dbReference>
<evidence type="ECO:0000313" key="5">
    <source>
        <dbReference type="WBParaSite" id="HPBE_0000934301-mRNA-1"/>
    </source>
</evidence>
<proteinExistence type="predicted"/>
<dbReference type="Pfam" id="PF04099">
    <property type="entry name" value="Sybindin"/>
    <property type="match status" value="1"/>
</dbReference>
<dbReference type="AlphaFoldDB" id="A0A183FP43"/>
<evidence type="ECO:0000313" key="3">
    <source>
        <dbReference type="EMBL" id="VDO80300.1"/>
    </source>
</evidence>
<gene>
    <name evidence="3" type="ORF">HPBE_LOCUS9344</name>
</gene>
<organism evidence="4 5">
    <name type="scientific">Heligmosomoides polygyrus</name>
    <name type="common">Parasitic roundworm</name>
    <dbReference type="NCBI Taxonomy" id="6339"/>
    <lineage>
        <taxon>Eukaryota</taxon>
        <taxon>Metazoa</taxon>
        <taxon>Ecdysozoa</taxon>
        <taxon>Nematoda</taxon>
        <taxon>Chromadorea</taxon>
        <taxon>Rhabditida</taxon>
        <taxon>Rhabditina</taxon>
        <taxon>Rhabditomorpha</taxon>
        <taxon>Strongyloidea</taxon>
        <taxon>Heligmosomidae</taxon>
        <taxon>Heligmosomoides</taxon>
    </lineage>
</organism>
<dbReference type="GO" id="GO:0016192">
    <property type="term" value="P:vesicle-mediated transport"/>
    <property type="evidence" value="ECO:0007669"/>
    <property type="project" value="UniProtKB-KW"/>
</dbReference>
<evidence type="ECO:0000256" key="1">
    <source>
        <dbReference type="ARBA" id="ARBA00022448"/>
    </source>
</evidence>
<dbReference type="Gene3D" id="3.30.450.70">
    <property type="match status" value="1"/>
</dbReference>
<name>A0A183FP43_HELPZ</name>
<evidence type="ECO:0000313" key="4">
    <source>
        <dbReference type="Proteomes" id="UP000050761"/>
    </source>
</evidence>
<dbReference type="GO" id="GO:0030008">
    <property type="term" value="C:TRAPP complex"/>
    <property type="evidence" value="ECO:0007669"/>
    <property type="project" value="InterPro"/>
</dbReference>
<dbReference type="Proteomes" id="UP000050761">
    <property type="component" value="Unassembled WGS sequence"/>
</dbReference>
<evidence type="ECO:0000256" key="2">
    <source>
        <dbReference type="ARBA" id="ARBA00022892"/>
    </source>
</evidence>
<dbReference type="OrthoDB" id="246406at2759"/>
<accession>A0A3P7XYN6</accession>
<keyword evidence="4" id="KW-1185">Reference proteome</keyword>
<dbReference type="InterPro" id="IPR007233">
    <property type="entry name" value="TRAPPC"/>
</dbReference>
<reference evidence="3 4" key="1">
    <citation type="submission" date="2018-11" db="EMBL/GenBank/DDBJ databases">
        <authorList>
            <consortium name="Pathogen Informatics"/>
        </authorList>
    </citation>
    <scope>NUCLEOTIDE SEQUENCE [LARGE SCALE GENOMIC DNA]</scope>
</reference>